<dbReference type="InterPro" id="IPR057240">
    <property type="entry name" value="ParB_dimer_C"/>
</dbReference>
<keyword evidence="3" id="KW-0159">Chromosome partition</keyword>
<evidence type="ECO:0000313" key="8">
    <source>
        <dbReference type="EMBL" id="ASJ76876.1"/>
    </source>
</evidence>
<proteinExistence type="inferred from homology"/>
<dbReference type="GO" id="GO:0005694">
    <property type="term" value="C:chromosome"/>
    <property type="evidence" value="ECO:0007669"/>
    <property type="project" value="TreeGrafter"/>
</dbReference>
<evidence type="ECO:0000256" key="5">
    <source>
        <dbReference type="ARBA" id="ARBA00025472"/>
    </source>
</evidence>
<comment type="similarity">
    <text evidence="1">Belongs to the ParB family.</text>
</comment>
<dbReference type="GO" id="GO:0007059">
    <property type="term" value="P:chromosome segregation"/>
    <property type="evidence" value="ECO:0007669"/>
    <property type="project" value="UniProtKB-KW"/>
</dbReference>
<dbReference type="NCBIfam" id="TIGR00180">
    <property type="entry name" value="parB_part"/>
    <property type="match status" value="1"/>
</dbReference>
<dbReference type="EMBL" id="CP018632">
    <property type="protein sequence ID" value="ASJ76876.1"/>
    <property type="molecule type" value="Genomic_DNA"/>
</dbReference>
<dbReference type="Gene3D" id="1.10.10.2830">
    <property type="match status" value="1"/>
</dbReference>
<name>A0A2Z2NZL3_9GAMM</name>
<reference evidence="8 9" key="1">
    <citation type="submission" date="2016-12" db="EMBL/GenBank/DDBJ databases">
        <authorList>
            <person name="Song W.-J."/>
            <person name="Kurnit D.M."/>
        </authorList>
    </citation>
    <scope>NUCLEOTIDE SEQUENCE [LARGE SCALE GENOMIC DNA]</scope>
    <source>
        <strain evidence="8 9">IMCC3135</strain>
    </source>
</reference>
<feature type="compositionally biased region" description="Polar residues" evidence="6">
    <location>
        <begin position="67"/>
        <end position="94"/>
    </location>
</feature>
<dbReference type="Pfam" id="PF17762">
    <property type="entry name" value="HTH_ParB"/>
    <property type="match status" value="1"/>
</dbReference>
<dbReference type="InterPro" id="IPR050336">
    <property type="entry name" value="Chromosome_partition/occlusion"/>
</dbReference>
<organism evidence="8 9">
    <name type="scientific">Granulosicoccus antarcticus IMCC3135</name>
    <dbReference type="NCBI Taxonomy" id="1192854"/>
    <lineage>
        <taxon>Bacteria</taxon>
        <taxon>Pseudomonadati</taxon>
        <taxon>Pseudomonadota</taxon>
        <taxon>Gammaproteobacteria</taxon>
        <taxon>Chromatiales</taxon>
        <taxon>Granulosicoccaceae</taxon>
        <taxon>Granulosicoccus</taxon>
    </lineage>
</organism>
<keyword evidence="9" id="KW-1185">Reference proteome</keyword>
<dbReference type="Pfam" id="PF02195">
    <property type="entry name" value="ParB_N"/>
    <property type="match status" value="1"/>
</dbReference>
<dbReference type="RefSeq" id="WP_088921590.1">
    <property type="nucleotide sequence ID" value="NZ_CP018632.1"/>
</dbReference>
<dbReference type="InterPro" id="IPR036086">
    <property type="entry name" value="ParB/Sulfiredoxin_sf"/>
</dbReference>
<dbReference type="GO" id="GO:0003677">
    <property type="term" value="F:DNA binding"/>
    <property type="evidence" value="ECO:0007669"/>
    <property type="project" value="UniProtKB-KW"/>
</dbReference>
<dbReference type="CDD" id="cd16393">
    <property type="entry name" value="SPO0J_N"/>
    <property type="match status" value="1"/>
</dbReference>
<evidence type="ECO:0000256" key="6">
    <source>
        <dbReference type="SAM" id="MobiDB-lite"/>
    </source>
</evidence>
<dbReference type="GO" id="GO:0045881">
    <property type="term" value="P:positive regulation of sporulation resulting in formation of a cellular spore"/>
    <property type="evidence" value="ECO:0007669"/>
    <property type="project" value="TreeGrafter"/>
</dbReference>
<dbReference type="PANTHER" id="PTHR33375:SF1">
    <property type="entry name" value="CHROMOSOME-PARTITIONING PROTEIN PARB-RELATED"/>
    <property type="match status" value="1"/>
</dbReference>
<dbReference type="FunFam" id="1.10.10.2830:FF:000001">
    <property type="entry name" value="Chromosome partitioning protein ParB"/>
    <property type="match status" value="1"/>
</dbReference>
<dbReference type="AlphaFoldDB" id="A0A2Z2NZL3"/>
<dbReference type="SUPFAM" id="SSF109709">
    <property type="entry name" value="KorB DNA-binding domain-like"/>
    <property type="match status" value="1"/>
</dbReference>
<feature type="compositionally biased region" description="Low complexity" evidence="6">
    <location>
        <begin position="54"/>
        <end position="66"/>
    </location>
</feature>
<evidence type="ECO:0000313" key="9">
    <source>
        <dbReference type="Proteomes" id="UP000250079"/>
    </source>
</evidence>
<dbReference type="Gene3D" id="3.90.1530.30">
    <property type="match status" value="1"/>
</dbReference>
<dbReference type="PANTHER" id="PTHR33375">
    <property type="entry name" value="CHROMOSOME-PARTITIONING PROTEIN PARB-RELATED"/>
    <property type="match status" value="1"/>
</dbReference>
<evidence type="ECO:0000259" key="7">
    <source>
        <dbReference type="SMART" id="SM00470"/>
    </source>
</evidence>
<gene>
    <name evidence="8" type="primary">parB</name>
    <name evidence="8" type="ORF">IMCC3135_34180</name>
</gene>
<keyword evidence="4" id="KW-0238">DNA-binding</keyword>
<dbReference type="KEGG" id="gai:IMCC3135_34180"/>
<dbReference type="Pfam" id="PF23552">
    <property type="entry name" value="ParB_C"/>
    <property type="match status" value="1"/>
</dbReference>
<sequence length="389" mass="41946">MAKRPRMGRNLDALLGGSSRERASKPTESPANQSEPAQKPVAPVDEPTQKTVEAAQSPAAAQGPAQDINSDAVKQSESVNTAGSKAQSGQSQPTVDMFSAPESNAKASVPATEKSEVAATQPDVTVAGTSDRFRMVGVDQIRRGSYQPRRLFDQELLQELADSIKAEGLIQPIIVRPFAGAFELVAGERRWRAAQLAGMAEIPAIIRDMPDKSVAAVSVIENIQRKDLNPLEEAAAFERLCDEFGMTHKAVAESVGRSRASVTNLMRLLELHDEVKVLVDKGELEMGHARAILGAPRDRQHALAKEVIKNGLTVRAVEKMVREIAEEGSEAPTRKSAAIADPDIERLSKKLGEKLGAKVRIQHKSTGRGKLEINYASVAELQGILAHIK</sequence>
<dbReference type="Proteomes" id="UP000250079">
    <property type="component" value="Chromosome"/>
</dbReference>
<evidence type="ECO:0000256" key="4">
    <source>
        <dbReference type="ARBA" id="ARBA00023125"/>
    </source>
</evidence>
<evidence type="ECO:0000256" key="3">
    <source>
        <dbReference type="ARBA" id="ARBA00022829"/>
    </source>
</evidence>
<feature type="region of interest" description="Disordered" evidence="6">
    <location>
        <begin position="1"/>
        <end position="118"/>
    </location>
</feature>
<dbReference type="InterPro" id="IPR003115">
    <property type="entry name" value="ParB_N"/>
</dbReference>
<feature type="domain" description="ParB-like N-terminal" evidence="7">
    <location>
        <begin position="134"/>
        <end position="223"/>
    </location>
</feature>
<evidence type="ECO:0000256" key="2">
    <source>
        <dbReference type="ARBA" id="ARBA00022372"/>
    </source>
</evidence>
<feature type="compositionally biased region" description="Polar residues" evidence="6">
    <location>
        <begin position="26"/>
        <end position="36"/>
    </location>
</feature>
<dbReference type="OrthoDB" id="9802051at2"/>
<protein>
    <recommendedName>
        <fullName evidence="2">Probable chromosome-partitioning protein ParB</fullName>
    </recommendedName>
</protein>
<comment type="function">
    <text evidence="5">Involved in chromosome partition. Localize to both poles of the predivisional cell following completion of DNA replication. Binds to the DNA origin of replication.</text>
</comment>
<evidence type="ECO:0000256" key="1">
    <source>
        <dbReference type="ARBA" id="ARBA00006295"/>
    </source>
</evidence>
<dbReference type="SUPFAM" id="SSF110849">
    <property type="entry name" value="ParB/Sulfiredoxin"/>
    <property type="match status" value="1"/>
</dbReference>
<dbReference type="FunFam" id="3.90.1530.30:FF:000001">
    <property type="entry name" value="Chromosome partitioning protein ParB"/>
    <property type="match status" value="1"/>
</dbReference>
<dbReference type="InterPro" id="IPR041468">
    <property type="entry name" value="HTH_ParB/Spo0J"/>
</dbReference>
<dbReference type="InterPro" id="IPR004437">
    <property type="entry name" value="ParB/RepB/Spo0J"/>
</dbReference>
<dbReference type="SMART" id="SM00470">
    <property type="entry name" value="ParB"/>
    <property type="match status" value="1"/>
</dbReference>
<accession>A0A2Z2NZL3</accession>